<evidence type="ECO:0000313" key="7">
    <source>
        <dbReference type="Proteomes" id="UP001229955"/>
    </source>
</evidence>
<protein>
    <submittedName>
        <fullName evidence="5">4Fe-4S dicluster domain-containing protein</fullName>
    </submittedName>
</protein>
<evidence type="ECO:0000256" key="2">
    <source>
        <dbReference type="ARBA" id="ARBA00023004"/>
    </source>
</evidence>
<dbReference type="RefSeq" id="WP_367885864.1">
    <property type="nucleotide sequence ID" value="NZ_CP130612.1"/>
</dbReference>
<dbReference type="EMBL" id="CP130613">
    <property type="protein sequence ID" value="WKW15904.1"/>
    <property type="molecule type" value="Genomic_DNA"/>
</dbReference>
<feature type="domain" description="4Fe-4S ferredoxin-type" evidence="4">
    <location>
        <begin position="159"/>
        <end position="187"/>
    </location>
</feature>
<gene>
    <name evidence="5" type="ORF">Strain138_002312</name>
    <name evidence="6" type="ORF">Strain318_002311</name>
</gene>
<evidence type="ECO:0000256" key="1">
    <source>
        <dbReference type="ARBA" id="ARBA00022723"/>
    </source>
</evidence>
<dbReference type="Pfam" id="PF12838">
    <property type="entry name" value="Fer4_7"/>
    <property type="match status" value="1"/>
</dbReference>
<feature type="domain" description="4Fe-4S ferredoxin-type" evidence="4">
    <location>
        <begin position="44"/>
        <end position="74"/>
    </location>
</feature>
<accession>A0AA49JW75</accession>
<dbReference type="PROSITE" id="PS00198">
    <property type="entry name" value="4FE4S_FER_1"/>
    <property type="match status" value="1"/>
</dbReference>
<evidence type="ECO:0000313" key="6">
    <source>
        <dbReference type="EMBL" id="WKW15904.1"/>
    </source>
</evidence>
<feature type="domain" description="4Fe-4S ferredoxin-type" evidence="4">
    <location>
        <begin position="81"/>
        <end position="114"/>
    </location>
</feature>
<accession>A0AA49K1T3</accession>
<organism evidence="5">
    <name type="scientific">Pseudogemmatithrix spongiicola</name>
    <dbReference type="NCBI Taxonomy" id="3062599"/>
    <lineage>
        <taxon>Bacteria</taxon>
        <taxon>Pseudomonadati</taxon>
        <taxon>Gemmatimonadota</taxon>
        <taxon>Gemmatimonadia</taxon>
        <taxon>Gemmatimonadales</taxon>
        <taxon>Gemmatimonadaceae</taxon>
        <taxon>Pseudogemmatithrix</taxon>
    </lineage>
</organism>
<dbReference type="GO" id="GO:0051536">
    <property type="term" value="F:iron-sulfur cluster binding"/>
    <property type="evidence" value="ECO:0007669"/>
    <property type="project" value="UniProtKB-KW"/>
</dbReference>
<dbReference type="PROSITE" id="PS51379">
    <property type="entry name" value="4FE4S_FER_2"/>
    <property type="match status" value="4"/>
</dbReference>
<dbReference type="KEGG" id="pspc:Strain318_002311"/>
<dbReference type="GO" id="GO:0046872">
    <property type="term" value="F:metal ion binding"/>
    <property type="evidence" value="ECO:0007669"/>
    <property type="project" value="UniProtKB-KW"/>
</dbReference>
<evidence type="ECO:0000259" key="4">
    <source>
        <dbReference type="PROSITE" id="PS51379"/>
    </source>
</evidence>
<keyword evidence="7" id="KW-1185">Reference proteome</keyword>
<evidence type="ECO:0000313" key="5">
    <source>
        <dbReference type="EMBL" id="WKW12998.1"/>
    </source>
</evidence>
<sequence length="192" mass="20071">MTDSSGPLDRRSFFSQGLTRALREIVGAVEQKVVQAQYVRPPGALPEAAFLAACTRCGACADVCPVHAITKLPPSAGLAAGTPTLDVAVTACIMCETMPCAAACPTPALDVPAWGWRDAKMAQVEIEVSRCITYRDVECGICARVCPVGEDALKMDDRGRPVIGAACTGCGQCLNACVTTPTSLVARPLEML</sequence>
<proteinExistence type="predicted"/>
<dbReference type="Pfam" id="PF13237">
    <property type="entry name" value="Fer4_10"/>
    <property type="match status" value="1"/>
</dbReference>
<reference evidence="5" key="1">
    <citation type="submission" date="2023-07" db="EMBL/GenBank/DDBJ databases">
        <authorList>
            <person name="Haufschild T."/>
            <person name="Kallscheuer N."/>
            <person name="Hammer J."/>
            <person name="Kohn T."/>
            <person name="Kabuu M."/>
            <person name="Jogler M."/>
            <person name="Wohfarth N."/>
            <person name="Heuer A."/>
            <person name="Rohde M."/>
            <person name="van Teeseling M.C.F."/>
            <person name="Jogler C."/>
        </authorList>
    </citation>
    <scope>NUCLEOTIDE SEQUENCE</scope>
    <source>
        <strain evidence="5">Strain 138</strain>
        <strain evidence="6">Strain 318</strain>
    </source>
</reference>
<dbReference type="Proteomes" id="UP001229955">
    <property type="component" value="Chromosome"/>
</dbReference>
<dbReference type="Gene3D" id="3.30.70.20">
    <property type="match status" value="2"/>
</dbReference>
<evidence type="ECO:0000256" key="3">
    <source>
        <dbReference type="ARBA" id="ARBA00023014"/>
    </source>
</evidence>
<dbReference type="InterPro" id="IPR017896">
    <property type="entry name" value="4Fe4S_Fe-S-bd"/>
</dbReference>
<keyword evidence="1" id="KW-0479">Metal-binding</keyword>
<feature type="domain" description="4Fe-4S ferredoxin-type" evidence="4">
    <location>
        <begin position="122"/>
        <end position="158"/>
    </location>
</feature>
<keyword evidence="2" id="KW-0408">Iron</keyword>
<dbReference type="AlphaFoldDB" id="A0AA49JW75"/>
<dbReference type="InterPro" id="IPR017900">
    <property type="entry name" value="4Fe4S_Fe_S_CS"/>
</dbReference>
<dbReference type="SUPFAM" id="SSF54862">
    <property type="entry name" value="4Fe-4S ferredoxins"/>
    <property type="match status" value="1"/>
</dbReference>
<keyword evidence="3" id="KW-0411">Iron-sulfur</keyword>
<name>A0AA49JW75_9BACT</name>
<dbReference type="EMBL" id="CP130612">
    <property type="protein sequence ID" value="WKW12998.1"/>
    <property type="molecule type" value="Genomic_DNA"/>
</dbReference>
<dbReference type="CDD" id="cd16373">
    <property type="entry name" value="DMSOR_beta_like"/>
    <property type="match status" value="1"/>
</dbReference>